<evidence type="ECO:0000313" key="2">
    <source>
        <dbReference type="EMBL" id="MEU8137463.1"/>
    </source>
</evidence>
<proteinExistence type="predicted"/>
<feature type="compositionally biased region" description="Basic residues" evidence="1">
    <location>
        <begin position="109"/>
        <end position="120"/>
    </location>
</feature>
<organism evidence="2 3">
    <name type="scientific">Streptodolium elevatio</name>
    <dbReference type="NCBI Taxonomy" id="3157996"/>
    <lineage>
        <taxon>Bacteria</taxon>
        <taxon>Bacillati</taxon>
        <taxon>Actinomycetota</taxon>
        <taxon>Actinomycetes</taxon>
        <taxon>Kitasatosporales</taxon>
        <taxon>Streptomycetaceae</taxon>
        <taxon>Streptodolium</taxon>
    </lineage>
</organism>
<sequence length="266" mass="27811">MAVFGVGRGRARDKEAVPGPVVLAPRRGLDGWTLDGTPLAFRFGREQLRELATLMHGVSAGMETPYTYERAADLLEKGGERPQALAVLDAYFMLPAHIRDANPSETRSLGRRRQRLRKRLGTPPPNFSAADEATAVASAEERAALEQAPAPTPVATPEPVPEPGPAPQFTRGILSPEPDTAAKPELPAATPLSVPPKPTVPPPMPASEPGASEAGTSEPGAPEPGAAEPPKPPAPPVPPPTPPANPVIPPRPTRSATPTAPPEGRR</sequence>
<evidence type="ECO:0000313" key="3">
    <source>
        <dbReference type="Proteomes" id="UP001551482"/>
    </source>
</evidence>
<dbReference type="EMBL" id="JBEZFP010000089">
    <property type="protein sequence ID" value="MEU8137463.1"/>
    <property type="molecule type" value="Genomic_DNA"/>
</dbReference>
<comment type="caution">
    <text evidence="2">The sequence shown here is derived from an EMBL/GenBank/DDBJ whole genome shotgun (WGS) entry which is preliminary data.</text>
</comment>
<feature type="compositionally biased region" description="Pro residues" evidence="1">
    <location>
        <begin position="227"/>
        <end position="252"/>
    </location>
</feature>
<reference evidence="2 3" key="1">
    <citation type="submission" date="2024-06" db="EMBL/GenBank/DDBJ databases">
        <title>The Natural Products Discovery Center: Release of the First 8490 Sequenced Strains for Exploring Actinobacteria Biosynthetic Diversity.</title>
        <authorList>
            <person name="Kalkreuter E."/>
            <person name="Kautsar S.A."/>
            <person name="Yang D."/>
            <person name="Bader C.D."/>
            <person name="Teijaro C.N."/>
            <person name="Fluegel L."/>
            <person name="Davis C.M."/>
            <person name="Simpson J.R."/>
            <person name="Lauterbach L."/>
            <person name="Steele A.D."/>
            <person name="Gui C."/>
            <person name="Meng S."/>
            <person name="Li G."/>
            <person name="Viehrig K."/>
            <person name="Ye F."/>
            <person name="Su P."/>
            <person name="Kiefer A.F."/>
            <person name="Nichols A."/>
            <person name="Cepeda A.J."/>
            <person name="Yan W."/>
            <person name="Fan B."/>
            <person name="Jiang Y."/>
            <person name="Adhikari A."/>
            <person name="Zheng C.-J."/>
            <person name="Schuster L."/>
            <person name="Cowan T.M."/>
            <person name="Smanski M.J."/>
            <person name="Chevrette M.G."/>
            <person name="De Carvalho L.P.S."/>
            <person name="Shen B."/>
        </authorList>
    </citation>
    <scope>NUCLEOTIDE SEQUENCE [LARGE SCALE GENOMIC DNA]</scope>
    <source>
        <strain evidence="2 3">NPDC048946</strain>
    </source>
</reference>
<feature type="compositionally biased region" description="Pro residues" evidence="1">
    <location>
        <begin position="193"/>
        <end position="206"/>
    </location>
</feature>
<protein>
    <submittedName>
        <fullName evidence="2">Uncharacterized protein</fullName>
    </submittedName>
</protein>
<name>A0ABV3DNX6_9ACTN</name>
<evidence type="ECO:0000256" key="1">
    <source>
        <dbReference type="SAM" id="MobiDB-lite"/>
    </source>
</evidence>
<feature type="compositionally biased region" description="Pro residues" evidence="1">
    <location>
        <begin position="150"/>
        <end position="166"/>
    </location>
</feature>
<gene>
    <name evidence="2" type="ORF">AB0C36_28625</name>
</gene>
<accession>A0ABV3DNX6</accession>
<feature type="region of interest" description="Disordered" evidence="1">
    <location>
        <begin position="102"/>
        <end position="266"/>
    </location>
</feature>
<dbReference type="RefSeq" id="WP_358359393.1">
    <property type="nucleotide sequence ID" value="NZ_JBEZFP010000089.1"/>
</dbReference>
<keyword evidence="3" id="KW-1185">Reference proteome</keyword>
<feature type="compositionally biased region" description="Low complexity" evidence="1">
    <location>
        <begin position="129"/>
        <end position="138"/>
    </location>
</feature>
<dbReference type="Proteomes" id="UP001551482">
    <property type="component" value="Unassembled WGS sequence"/>
</dbReference>